<dbReference type="SUPFAM" id="SSF48264">
    <property type="entry name" value="Cytochrome P450"/>
    <property type="match status" value="1"/>
</dbReference>
<keyword evidence="12" id="KW-1185">Reference proteome</keyword>
<evidence type="ECO:0000313" key="12">
    <source>
        <dbReference type="Proteomes" id="UP000193240"/>
    </source>
</evidence>
<comment type="similarity">
    <text evidence="2 9">Belongs to the cytochrome P450 family.</text>
</comment>
<feature type="transmembrane region" description="Helical" evidence="10">
    <location>
        <begin position="6"/>
        <end position="23"/>
    </location>
</feature>
<dbReference type="InterPro" id="IPR036396">
    <property type="entry name" value="Cyt_P450_sf"/>
</dbReference>
<dbReference type="PRINTS" id="PR00464">
    <property type="entry name" value="EP450II"/>
</dbReference>
<evidence type="ECO:0000256" key="9">
    <source>
        <dbReference type="RuleBase" id="RU000461"/>
    </source>
</evidence>
<dbReference type="CDD" id="cd11063">
    <property type="entry name" value="CYP52"/>
    <property type="match status" value="1"/>
</dbReference>
<dbReference type="PANTHER" id="PTHR24287:SF1">
    <property type="entry name" value="P450, PUTATIVE (EUROFUNG)-RELATED"/>
    <property type="match status" value="1"/>
</dbReference>
<dbReference type="STRING" id="105696.A0A1Y2LIR6"/>
<proteinExistence type="inferred from homology"/>
<dbReference type="InterPro" id="IPR001128">
    <property type="entry name" value="Cyt_P450"/>
</dbReference>
<dbReference type="InParanoid" id="A0A1Y2LIR6"/>
<evidence type="ECO:0000256" key="1">
    <source>
        <dbReference type="ARBA" id="ARBA00001971"/>
    </source>
</evidence>
<dbReference type="PRINTS" id="PR00385">
    <property type="entry name" value="P450"/>
</dbReference>
<name>A0A1Y2LIR6_EPING</name>
<evidence type="ECO:0000256" key="5">
    <source>
        <dbReference type="ARBA" id="ARBA00023002"/>
    </source>
</evidence>
<dbReference type="GO" id="GO:0016712">
    <property type="term" value="F:oxidoreductase activity, acting on paired donors, with incorporation or reduction of molecular oxygen, reduced flavin or flavoprotein as one donor, and incorporation of one atom of oxygen"/>
    <property type="evidence" value="ECO:0007669"/>
    <property type="project" value="InterPro"/>
</dbReference>
<dbReference type="GO" id="GO:0020037">
    <property type="term" value="F:heme binding"/>
    <property type="evidence" value="ECO:0007669"/>
    <property type="project" value="InterPro"/>
</dbReference>
<keyword evidence="10" id="KW-1133">Transmembrane helix</keyword>
<evidence type="ECO:0008006" key="13">
    <source>
        <dbReference type="Google" id="ProtNLM"/>
    </source>
</evidence>
<dbReference type="OMA" id="NSRFCRQ"/>
<dbReference type="InterPro" id="IPR047146">
    <property type="entry name" value="Cyt_P450_E_CYP52_fungi"/>
</dbReference>
<dbReference type="Proteomes" id="UP000193240">
    <property type="component" value="Unassembled WGS sequence"/>
</dbReference>
<evidence type="ECO:0000256" key="2">
    <source>
        <dbReference type="ARBA" id="ARBA00010617"/>
    </source>
</evidence>
<evidence type="ECO:0000256" key="4">
    <source>
        <dbReference type="ARBA" id="ARBA00022723"/>
    </source>
</evidence>
<reference evidence="11 12" key="1">
    <citation type="journal article" date="2017" name="Genome Announc.">
        <title>Genome sequence of the saprophytic ascomycete Epicoccum nigrum ICMP 19927 strain isolated from New Zealand.</title>
        <authorList>
            <person name="Fokin M."/>
            <person name="Fleetwood D."/>
            <person name="Weir B.S."/>
            <person name="Villas-Boas S.G."/>
        </authorList>
    </citation>
    <scope>NUCLEOTIDE SEQUENCE [LARGE SCALE GENOMIC DNA]</scope>
    <source>
        <strain evidence="11 12">ICMP 19927</strain>
    </source>
</reference>
<dbReference type="Pfam" id="PF00067">
    <property type="entry name" value="p450"/>
    <property type="match status" value="1"/>
</dbReference>
<keyword evidence="7 9" id="KW-0503">Monooxygenase</keyword>
<dbReference type="EMBL" id="KZ107862">
    <property type="protein sequence ID" value="OSS43715.1"/>
    <property type="molecule type" value="Genomic_DNA"/>
</dbReference>
<feature type="binding site" description="axial binding residue" evidence="8">
    <location>
        <position position="469"/>
    </location>
    <ligand>
        <name>heme</name>
        <dbReference type="ChEBI" id="CHEBI:30413"/>
    </ligand>
    <ligandPart>
        <name>Fe</name>
        <dbReference type="ChEBI" id="CHEBI:18248"/>
    </ligandPart>
</feature>
<keyword evidence="10" id="KW-0472">Membrane</keyword>
<keyword evidence="3 8" id="KW-0349">Heme</keyword>
<protein>
    <recommendedName>
        <fullName evidence="13">Cytochrome P450</fullName>
    </recommendedName>
</protein>
<dbReference type="InterPro" id="IPR002402">
    <property type="entry name" value="Cyt_P450_E_grp-II"/>
</dbReference>
<evidence type="ECO:0000256" key="7">
    <source>
        <dbReference type="ARBA" id="ARBA00023033"/>
    </source>
</evidence>
<dbReference type="PANTHER" id="PTHR24287">
    <property type="entry name" value="P450, PUTATIVE (EUROFUNG)-RELATED"/>
    <property type="match status" value="1"/>
</dbReference>
<evidence type="ECO:0000256" key="6">
    <source>
        <dbReference type="ARBA" id="ARBA00023004"/>
    </source>
</evidence>
<dbReference type="Gene3D" id="1.10.630.10">
    <property type="entry name" value="Cytochrome P450"/>
    <property type="match status" value="1"/>
</dbReference>
<gene>
    <name evidence="11" type="ORF">B5807_11478</name>
</gene>
<comment type="cofactor">
    <cofactor evidence="1 8">
        <name>heme</name>
        <dbReference type="ChEBI" id="CHEBI:30413"/>
    </cofactor>
</comment>
<keyword evidence="6 8" id="KW-0408">Iron</keyword>
<dbReference type="PROSITE" id="PS00086">
    <property type="entry name" value="CYTOCHROME_P450"/>
    <property type="match status" value="1"/>
</dbReference>
<sequence length="524" mass="59868">MCIAMLAIYLLYGTTALFIYSYISTILTKRRHAAAAKQLGCEPTPVENWPDPFALVNLFRTIMALRQDRIMDYMRNTFSDTSANRKVSTYETKILGDMAIYTCDPKNIQAILATQFNDFELGQVRRGSFAPLLGHGIFSADGKQWERARTILRPQFTRDQVGDLNMEERHVQSLLHAISVKSGAQSDIVDLQPLFFRLSMDSASEFLFGQTTNTQLSALSEEALLQNAEDTEFVKAFEACNRRIMMAMLLNEQYALFLTKGFKDKCRLCHRYIDKFVRKALNRKDDIGPKDEPERYVFAEKLAKETIDAAEIRNQLLSILVAGRDTTASLMSFLFIMLSQHPEIFYKLRKLIIEEFGTFSDPKNISFVSLKGCTYLQWCLSETLRLHPPLPWNSRRSTRDTSLPRGGGKDGMSPVFVPKGTETVYIVWLMQREPEIWGEDAEEYKPERWQNHKFGGFEYLPFNGGPRICLGQQNALTRAGYLAVRLLQRFDKIEAVSSEIPKYDVGITTKPKDGVRVRLHSSAD</sequence>
<evidence type="ECO:0000256" key="10">
    <source>
        <dbReference type="SAM" id="Phobius"/>
    </source>
</evidence>
<keyword evidence="10" id="KW-0812">Transmembrane</keyword>
<accession>A0A1Y2LIR6</accession>
<dbReference type="AlphaFoldDB" id="A0A1Y2LIR6"/>
<evidence type="ECO:0000256" key="3">
    <source>
        <dbReference type="ARBA" id="ARBA00022617"/>
    </source>
</evidence>
<evidence type="ECO:0000313" key="11">
    <source>
        <dbReference type="EMBL" id="OSS43715.1"/>
    </source>
</evidence>
<dbReference type="InterPro" id="IPR002974">
    <property type="entry name" value="Cyt_P450_E_CYP52_ascomycetes"/>
</dbReference>
<keyword evidence="5 9" id="KW-0560">Oxidoreductase</keyword>
<evidence type="ECO:0000256" key="8">
    <source>
        <dbReference type="PIRSR" id="PIRSR602402-1"/>
    </source>
</evidence>
<dbReference type="GO" id="GO:0005506">
    <property type="term" value="F:iron ion binding"/>
    <property type="evidence" value="ECO:0007669"/>
    <property type="project" value="InterPro"/>
</dbReference>
<keyword evidence="4 8" id="KW-0479">Metal-binding</keyword>
<dbReference type="PRINTS" id="PR01239">
    <property type="entry name" value="EP450IICYP52"/>
</dbReference>
<organism evidence="11 12">
    <name type="scientific">Epicoccum nigrum</name>
    <name type="common">Soil fungus</name>
    <name type="synonym">Epicoccum purpurascens</name>
    <dbReference type="NCBI Taxonomy" id="105696"/>
    <lineage>
        <taxon>Eukaryota</taxon>
        <taxon>Fungi</taxon>
        <taxon>Dikarya</taxon>
        <taxon>Ascomycota</taxon>
        <taxon>Pezizomycotina</taxon>
        <taxon>Dothideomycetes</taxon>
        <taxon>Pleosporomycetidae</taxon>
        <taxon>Pleosporales</taxon>
        <taxon>Pleosporineae</taxon>
        <taxon>Didymellaceae</taxon>
        <taxon>Epicoccum</taxon>
    </lineage>
</organism>
<dbReference type="InterPro" id="IPR017972">
    <property type="entry name" value="Cyt_P450_CS"/>
</dbReference>